<evidence type="ECO:0000313" key="2">
    <source>
        <dbReference type="Proteomes" id="UP000019763"/>
    </source>
</evidence>
<organism evidence="1 2">
    <name type="scientific">Gregarina niphandrodes</name>
    <name type="common">Septate eugregarine</name>
    <dbReference type="NCBI Taxonomy" id="110365"/>
    <lineage>
        <taxon>Eukaryota</taxon>
        <taxon>Sar</taxon>
        <taxon>Alveolata</taxon>
        <taxon>Apicomplexa</taxon>
        <taxon>Conoidasida</taxon>
        <taxon>Gregarinasina</taxon>
        <taxon>Eugregarinorida</taxon>
        <taxon>Gregarinidae</taxon>
        <taxon>Gregarina</taxon>
    </lineage>
</organism>
<dbReference type="AlphaFoldDB" id="A0A023BBB0"/>
<comment type="caution">
    <text evidence="1">The sequence shown here is derived from an EMBL/GenBank/DDBJ whole genome shotgun (WGS) entry which is preliminary data.</text>
</comment>
<proteinExistence type="predicted"/>
<accession>A0A023BBB0</accession>
<dbReference type="Proteomes" id="UP000019763">
    <property type="component" value="Unassembled WGS sequence"/>
</dbReference>
<dbReference type="RefSeq" id="XP_011129062.1">
    <property type="nucleotide sequence ID" value="XM_011130760.1"/>
</dbReference>
<keyword evidence="2" id="KW-1185">Reference proteome</keyword>
<reference evidence="1" key="1">
    <citation type="submission" date="2013-12" db="EMBL/GenBank/DDBJ databases">
        <authorList>
            <person name="Omoto C.K."/>
            <person name="Sibley D."/>
            <person name="Venepally P."/>
            <person name="Hadjithomas M."/>
            <person name="Karamycheva S."/>
            <person name="Brunk B."/>
            <person name="Roos D."/>
            <person name="Caler E."/>
            <person name="Lorenzi H."/>
        </authorList>
    </citation>
    <scope>NUCLEOTIDE SEQUENCE</scope>
</reference>
<dbReference type="VEuPathDB" id="CryptoDB:GNI_026840"/>
<gene>
    <name evidence="1" type="ORF">GNI_026840</name>
</gene>
<name>A0A023BBB0_GRENI</name>
<dbReference type="GeneID" id="22911181"/>
<evidence type="ECO:0000313" key="1">
    <source>
        <dbReference type="EMBL" id="EZG79374.1"/>
    </source>
</evidence>
<sequence length="146" mass="16098">MIPTGEQTSTPASDIVTTAIAVELTASTTAEELTTTPLTCTRTIFIQPAVPHTTAPVETPSDQNTTVIGLCLVLRRMLEYSLARSQMFSEVGSLSVEAKPKERVEENREQLQTVTCSRNSYSVLYTLKNLPEKHNEDRCLHGSDTR</sequence>
<dbReference type="EMBL" id="AFNH02000200">
    <property type="protein sequence ID" value="EZG79374.1"/>
    <property type="molecule type" value="Genomic_DNA"/>
</dbReference>
<protein>
    <submittedName>
        <fullName evidence="1">Uncharacterized protein</fullName>
    </submittedName>
</protein>